<dbReference type="RefSeq" id="WP_110755539.1">
    <property type="nucleotide sequence ID" value="NZ_PRLG01000002.1"/>
</dbReference>
<dbReference type="EC" id="1.3.1.33" evidence="5"/>
<evidence type="ECO:0000256" key="1">
    <source>
        <dbReference type="ARBA" id="ARBA00006484"/>
    </source>
</evidence>
<sequence length="242" mass="25683">MQTKKNALITGANKGIGFETARQLGNMGYVVLLGARDVHKGEEAAQRLLNEGIEAYGIELDVTSQKTIDTAVNHIEQTYGSLDILINNAGISVGGATPPSLIAVDDIRETYNTNFFGMISVTQAMLPLVQRSPAGRIVNLTSGLGSLAYNSDPEHEHAQFNLLAYNSSKAAVNMFTVTLAKEFRDTSLKINSVDPGFTATDLNGFTGTNTVQQAAATIVQLAVLGSDGPTGGFYGNNGEIPW</sequence>
<dbReference type="CDD" id="cd05324">
    <property type="entry name" value="carb_red_PTCR-like_SDR_c"/>
    <property type="match status" value="1"/>
</dbReference>
<protein>
    <submittedName>
        <fullName evidence="5">Dehydrogenase</fullName>
        <ecNumber evidence="5">1.3.1.33</ecNumber>
    </submittedName>
</protein>
<dbReference type="PRINTS" id="PR00080">
    <property type="entry name" value="SDRFAMILY"/>
</dbReference>
<dbReference type="InterPro" id="IPR020904">
    <property type="entry name" value="Sc_DH/Rdtase_CS"/>
</dbReference>
<evidence type="ECO:0000313" key="6">
    <source>
        <dbReference type="Proteomes" id="UP000247459"/>
    </source>
</evidence>
<dbReference type="AlphaFoldDB" id="A0A2W0CGC0"/>
<dbReference type="Gene3D" id="3.40.50.720">
    <property type="entry name" value="NAD(P)-binding Rossmann-like Domain"/>
    <property type="match status" value="1"/>
</dbReference>
<gene>
    <name evidence="5" type="ORF">PIL02S_00165</name>
</gene>
<organism evidence="5 6">
    <name type="scientific">Paenibacillus illinoisensis</name>
    <dbReference type="NCBI Taxonomy" id="59845"/>
    <lineage>
        <taxon>Bacteria</taxon>
        <taxon>Bacillati</taxon>
        <taxon>Bacillota</taxon>
        <taxon>Bacilli</taxon>
        <taxon>Bacillales</taxon>
        <taxon>Paenibacillaceae</taxon>
        <taxon>Paenibacillus</taxon>
    </lineage>
</organism>
<evidence type="ECO:0000256" key="4">
    <source>
        <dbReference type="RuleBase" id="RU000363"/>
    </source>
</evidence>
<dbReference type="InterPro" id="IPR002347">
    <property type="entry name" value="SDR_fam"/>
</dbReference>
<dbReference type="PRINTS" id="PR00081">
    <property type="entry name" value="GDHRDH"/>
</dbReference>
<comment type="caution">
    <text evidence="5">The sequence shown here is derived from an EMBL/GenBank/DDBJ whole genome shotgun (WGS) entry which is preliminary data.</text>
</comment>
<evidence type="ECO:0000313" key="5">
    <source>
        <dbReference type="EMBL" id="PYY31084.1"/>
    </source>
</evidence>
<dbReference type="InterPro" id="IPR036291">
    <property type="entry name" value="NAD(P)-bd_dom_sf"/>
</dbReference>
<name>A0A2W0CGC0_9BACL</name>
<keyword evidence="2" id="KW-0521">NADP</keyword>
<accession>A0A2W0CGC0</accession>
<dbReference type="GO" id="GO:0016616">
    <property type="term" value="F:oxidoreductase activity, acting on the CH-OH group of donors, NAD or NADP as acceptor"/>
    <property type="evidence" value="ECO:0007669"/>
    <property type="project" value="InterPro"/>
</dbReference>
<comment type="similarity">
    <text evidence="1 4">Belongs to the short-chain dehydrogenases/reductases (SDR) family.</text>
</comment>
<dbReference type="Proteomes" id="UP000247459">
    <property type="component" value="Unassembled WGS sequence"/>
</dbReference>
<dbReference type="PROSITE" id="PS00061">
    <property type="entry name" value="ADH_SHORT"/>
    <property type="match status" value="1"/>
</dbReference>
<dbReference type="PANTHER" id="PTHR43490">
    <property type="entry name" value="(+)-NEOMENTHOL DEHYDROGENASE"/>
    <property type="match status" value="1"/>
</dbReference>
<evidence type="ECO:0000256" key="3">
    <source>
        <dbReference type="ARBA" id="ARBA00023002"/>
    </source>
</evidence>
<dbReference type="OrthoDB" id="5786478at2"/>
<evidence type="ECO:0000256" key="2">
    <source>
        <dbReference type="ARBA" id="ARBA00022857"/>
    </source>
</evidence>
<dbReference type="EMBL" id="PRLG01000002">
    <property type="protein sequence ID" value="PYY31084.1"/>
    <property type="molecule type" value="Genomic_DNA"/>
</dbReference>
<reference evidence="5 6" key="1">
    <citation type="submission" date="2018-01" db="EMBL/GenBank/DDBJ databases">
        <title>Genome sequence of the PGP bacterium Paenibacillus illinoisensis E3.</title>
        <authorList>
            <person name="Rolli E."/>
            <person name="Marasco R."/>
            <person name="Bessem C."/>
            <person name="Michoud G."/>
            <person name="Gaiarsa S."/>
            <person name="Borin S."/>
            <person name="Daffonchio D."/>
        </authorList>
    </citation>
    <scope>NUCLEOTIDE SEQUENCE [LARGE SCALE GENOMIC DNA]</scope>
    <source>
        <strain evidence="5 6">E3</strain>
    </source>
</reference>
<dbReference type="Pfam" id="PF00106">
    <property type="entry name" value="adh_short"/>
    <property type="match status" value="1"/>
</dbReference>
<keyword evidence="3 5" id="KW-0560">Oxidoreductase</keyword>
<proteinExistence type="inferred from homology"/>
<dbReference type="PANTHER" id="PTHR43490:SF99">
    <property type="entry name" value="SHORT-CHAIN DEHYDROGENASE_REDUCTASE"/>
    <property type="match status" value="1"/>
</dbReference>
<dbReference type="InterPro" id="IPR045313">
    <property type="entry name" value="CBR1-like"/>
</dbReference>
<dbReference type="GO" id="GO:0016630">
    <property type="term" value="F:protochlorophyllide reductase activity"/>
    <property type="evidence" value="ECO:0007669"/>
    <property type="project" value="UniProtKB-EC"/>
</dbReference>
<dbReference type="SUPFAM" id="SSF51735">
    <property type="entry name" value="NAD(P)-binding Rossmann-fold domains"/>
    <property type="match status" value="1"/>
</dbReference>